<dbReference type="GO" id="GO:0051028">
    <property type="term" value="P:mRNA transport"/>
    <property type="evidence" value="ECO:0007669"/>
    <property type="project" value="UniProtKB-KW"/>
</dbReference>
<feature type="compositionally biased region" description="Low complexity" evidence="10">
    <location>
        <begin position="244"/>
        <end position="254"/>
    </location>
</feature>
<evidence type="ECO:0000313" key="13">
    <source>
        <dbReference type="Proteomes" id="UP000015453"/>
    </source>
</evidence>
<evidence type="ECO:0000256" key="4">
    <source>
        <dbReference type="ARBA" id="ARBA00022813"/>
    </source>
</evidence>
<proteinExistence type="inferred from homology"/>
<evidence type="ECO:0000256" key="2">
    <source>
        <dbReference type="ARBA" id="ARBA00008926"/>
    </source>
</evidence>
<keyword evidence="8" id="KW-0906">Nuclear pore complex</keyword>
<dbReference type="EMBL" id="AUSU01001225">
    <property type="protein sequence ID" value="EPS71530.1"/>
    <property type="molecule type" value="Genomic_DNA"/>
</dbReference>
<dbReference type="Proteomes" id="UP000015453">
    <property type="component" value="Unassembled WGS sequence"/>
</dbReference>
<feature type="domain" description="Peptidase S59" evidence="11">
    <location>
        <begin position="10"/>
        <end position="151"/>
    </location>
</feature>
<evidence type="ECO:0000256" key="10">
    <source>
        <dbReference type="SAM" id="MobiDB-lite"/>
    </source>
</evidence>
<feature type="non-terminal residue" evidence="12">
    <location>
        <position position="1005"/>
    </location>
</feature>
<evidence type="ECO:0000256" key="8">
    <source>
        <dbReference type="ARBA" id="ARBA00023132"/>
    </source>
</evidence>
<evidence type="ECO:0000256" key="7">
    <source>
        <dbReference type="ARBA" id="ARBA00023010"/>
    </source>
</evidence>
<evidence type="ECO:0000259" key="11">
    <source>
        <dbReference type="PROSITE" id="PS51434"/>
    </source>
</evidence>
<dbReference type="PANTHER" id="PTHR23198:SF6">
    <property type="entry name" value="NUCLEAR PORE COMPLEX PROTEIN NUP98-NUP96"/>
    <property type="match status" value="1"/>
</dbReference>
<organism evidence="12 13">
    <name type="scientific">Genlisea aurea</name>
    <dbReference type="NCBI Taxonomy" id="192259"/>
    <lineage>
        <taxon>Eukaryota</taxon>
        <taxon>Viridiplantae</taxon>
        <taxon>Streptophyta</taxon>
        <taxon>Embryophyta</taxon>
        <taxon>Tracheophyta</taxon>
        <taxon>Spermatophyta</taxon>
        <taxon>Magnoliopsida</taxon>
        <taxon>eudicotyledons</taxon>
        <taxon>Gunneridae</taxon>
        <taxon>Pentapetalae</taxon>
        <taxon>asterids</taxon>
        <taxon>lamiids</taxon>
        <taxon>Lamiales</taxon>
        <taxon>Lentibulariaceae</taxon>
        <taxon>Genlisea</taxon>
    </lineage>
</organism>
<sequence length="1005" mass="113846">VENILPKIRQSDYYTVPSLTELAILELRSPGYCSRVRDFVVGRVGYGCIKFVDETDVRHLDLNSIVKFNRCEVIVYEDDDDDSFKPSVGQGLNKPAEVSLLLQSTKHVYFSNRHQRRRFLRNLRCKTEIQGAKFISFDIVQGTWNFAVQHFSRFGLSAEDEEDILMEDAPSAEEAAVDAADQMDDRDGLDIDEEASSMNQILLSHSLPARLGLDPARMKNLRSLFRVEEDDVKDVNGVIPSGGSESPPRSLLSHSSRKKVHKKNSSPSVHRAPVPLLEYKAGSFSSVVSHGGILMSLHPEKRGSNVKATKSEGFTVKLGKHTPISSKNSRSRPVDAALFMGRSFRVGWGPGGILVHSGTPVFSVDSRIISSSVINIEQVATDKSARNEKNEVIPELVGACFESPLKHHMESSRESKKVGVDTFRINLRKLVCDRFSLPDICRRYIDEIERQLEVPGLPSSSRYSLVHQVLVWELIKVLFSKRKIKPMDGGDDDMIPDQKDSDTDIDEEALPLLRRAEFSYWLQESCYDHVLAEVSSFDEQGYLKQIFLLLTGRQLDNAVELAASRGDVRLACLLSQAGGSTSNRADIAYQLDLWRKNGLDFDFIEDDRVRILELLAGNIHESLKDVELDWKRFLGLLMWYKLPPDISLPVVFNTYQKLLNEGSAPYPVPIYIDEGPREEAVSWNAGGHFDLAYYLMLLHAREENDFGALKTMFSASASTYDPLDYHMIWHQRAVLEAVGTFTSNDLHILDMSFVSQLLSAGLCHWAIYVVLHIPYREDHPYLHMNVIKEILFQYCAVWSAQDSQWEFIENLGIPSEWLHESLAIYSSYYGDYPKALQHFLDCGKWQRAHSIFLVSVAHSLFLSGKHSEIWNFATSMEDHKSEIEDWEVGAGIYLSFYSLKRYLTEDIDTAMNLQTLETKIDMFSDFMDRLKQSSVIWGSKFSVEGRVVSSKMAEEICGLVVSCSGGRLPCEDQLSCYDTVFKAPIPEDLRSHYLKDAVSVFTSYL</sequence>
<dbReference type="GO" id="GO:0003723">
    <property type="term" value="F:RNA binding"/>
    <property type="evidence" value="ECO:0007669"/>
    <property type="project" value="TreeGrafter"/>
</dbReference>
<dbReference type="InterPro" id="IPR007230">
    <property type="entry name" value="Nup98_auto-Pept-S59_dom"/>
</dbReference>
<dbReference type="OrthoDB" id="3797628at2759"/>
<evidence type="ECO:0000313" key="12">
    <source>
        <dbReference type="EMBL" id="EPS71530.1"/>
    </source>
</evidence>
<dbReference type="PANTHER" id="PTHR23198">
    <property type="entry name" value="NUCLEOPORIN"/>
    <property type="match status" value="1"/>
</dbReference>
<dbReference type="GO" id="GO:0017056">
    <property type="term" value="F:structural constituent of nuclear pore"/>
    <property type="evidence" value="ECO:0007669"/>
    <property type="project" value="InterPro"/>
</dbReference>
<keyword evidence="13" id="KW-1185">Reference proteome</keyword>
<evidence type="ECO:0000256" key="5">
    <source>
        <dbReference type="ARBA" id="ARBA00022816"/>
    </source>
</evidence>
<protein>
    <recommendedName>
        <fullName evidence="11">Peptidase S59 domain-containing protein</fullName>
    </recommendedName>
</protein>
<dbReference type="SUPFAM" id="SSF82215">
    <property type="entry name" value="C-terminal autoproteolytic domain of nucleoporin nup98"/>
    <property type="match status" value="1"/>
</dbReference>
<dbReference type="Pfam" id="PF12110">
    <property type="entry name" value="Nup96"/>
    <property type="match status" value="1"/>
</dbReference>
<feature type="region of interest" description="Disordered" evidence="10">
    <location>
        <begin position="235"/>
        <end position="271"/>
    </location>
</feature>
<dbReference type="Pfam" id="PF04096">
    <property type="entry name" value="Nucleoporin2"/>
    <property type="match status" value="1"/>
</dbReference>
<dbReference type="GO" id="GO:0006606">
    <property type="term" value="P:protein import into nucleus"/>
    <property type="evidence" value="ECO:0007669"/>
    <property type="project" value="TreeGrafter"/>
</dbReference>
<evidence type="ECO:0000256" key="9">
    <source>
        <dbReference type="ARBA" id="ARBA00023242"/>
    </source>
</evidence>
<evidence type="ECO:0000256" key="3">
    <source>
        <dbReference type="ARBA" id="ARBA00022448"/>
    </source>
</evidence>
<dbReference type="GO" id="GO:0008139">
    <property type="term" value="F:nuclear localization sequence binding"/>
    <property type="evidence" value="ECO:0007669"/>
    <property type="project" value="TreeGrafter"/>
</dbReference>
<accession>S8CX84</accession>
<dbReference type="InterPro" id="IPR021967">
    <property type="entry name" value="Nup98_C"/>
</dbReference>
<dbReference type="Gene3D" id="1.25.40.690">
    <property type="match status" value="1"/>
</dbReference>
<keyword evidence="4" id="KW-0068">Autocatalytic cleavage</keyword>
<keyword evidence="9" id="KW-0539">Nucleus</keyword>
<dbReference type="FunFam" id="1.25.40.690:FF:000002">
    <property type="entry name" value="Nuclear pore complex protein NUP96"/>
    <property type="match status" value="1"/>
</dbReference>
<keyword evidence="7" id="KW-0811">Translocation</keyword>
<dbReference type="InterPro" id="IPR037665">
    <property type="entry name" value="Nucleoporin_S59-like"/>
</dbReference>
<dbReference type="GO" id="GO:0000973">
    <property type="term" value="P:post-transcriptional tethering of RNA polymerase II gene DNA at nuclear periphery"/>
    <property type="evidence" value="ECO:0007669"/>
    <property type="project" value="TreeGrafter"/>
</dbReference>
<dbReference type="Gene3D" id="3.30.1610.10">
    <property type="entry name" value="Peptidase S59, nucleoporin"/>
    <property type="match status" value="1"/>
</dbReference>
<keyword evidence="5" id="KW-0509">mRNA transport</keyword>
<dbReference type="GO" id="GO:0006405">
    <property type="term" value="P:RNA export from nucleus"/>
    <property type="evidence" value="ECO:0007669"/>
    <property type="project" value="TreeGrafter"/>
</dbReference>
<dbReference type="AlphaFoldDB" id="S8CX84"/>
<keyword evidence="3" id="KW-0813">Transport</keyword>
<comment type="caution">
    <text evidence="12">The sequence shown here is derived from an EMBL/GenBank/DDBJ whole genome shotgun (WGS) entry which is preliminary data.</text>
</comment>
<dbReference type="GO" id="GO:0034398">
    <property type="term" value="P:telomere tethering at nuclear periphery"/>
    <property type="evidence" value="ECO:0007669"/>
    <property type="project" value="TreeGrafter"/>
</dbReference>
<dbReference type="GO" id="GO:0044614">
    <property type="term" value="C:nuclear pore cytoplasmic filaments"/>
    <property type="evidence" value="ECO:0007669"/>
    <property type="project" value="TreeGrafter"/>
</dbReference>
<reference evidence="12 13" key="1">
    <citation type="journal article" date="2013" name="BMC Genomics">
        <title>The miniature genome of a carnivorous plant Genlisea aurea contains a low number of genes and short non-coding sequences.</title>
        <authorList>
            <person name="Leushkin E.V."/>
            <person name="Sutormin R.A."/>
            <person name="Nabieva E.R."/>
            <person name="Penin A.A."/>
            <person name="Kondrashov A.S."/>
            <person name="Logacheva M.D."/>
        </authorList>
    </citation>
    <scope>NUCLEOTIDE SEQUENCE [LARGE SCALE GENOMIC DNA]</scope>
</reference>
<feature type="non-terminal residue" evidence="12">
    <location>
        <position position="1"/>
    </location>
</feature>
<comment type="similarity">
    <text evidence="2">Belongs to the nucleoporin GLFG family.</text>
</comment>
<dbReference type="PROSITE" id="PS51434">
    <property type="entry name" value="NUP_C"/>
    <property type="match status" value="1"/>
</dbReference>
<evidence type="ECO:0000256" key="1">
    <source>
        <dbReference type="ARBA" id="ARBA00004567"/>
    </source>
</evidence>
<keyword evidence="6" id="KW-0653">Protein transport</keyword>
<evidence type="ECO:0000256" key="6">
    <source>
        <dbReference type="ARBA" id="ARBA00022927"/>
    </source>
</evidence>
<feature type="compositionally biased region" description="Basic residues" evidence="10">
    <location>
        <begin position="255"/>
        <end position="264"/>
    </location>
</feature>
<comment type="subcellular location">
    <subcellularLocation>
        <location evidence="1">Nucleus</location>
        <location evidence="1">Nuclear pore complex</location>
    </subcellularLocation>
</comment>
<gene>
    <name evidence="12" type="ORF">M569_03229</name>
</gene>
<name>S8CX84_9LAMI</name>
<dbReference type="InterPro" id="IPR036903">
    <property type="entry name" value="Nup98_auto-Pept-S59_dom_sf"/>
</dbReference>